<proteinExistence type="predicted"/>
<feature type="transmembrane region" description="Helical" evidence="8">
    <location>
        <begin position="234"/>
        <end position="255"/>
    </location>
</feature>
<keyword evidence="12" id="KW-1185">Reference proteome</keyword>
<dbReference type="PANTHER" id="PTHR47823:SF9">
    <property type="entry name" value="CHROMOSOME UNDETERMINED SCAFFOLD_10, WHOLE GENOME SHOTGUN SEQUENCE"/>
    <property type="match status" value="1"/>
</dbReference>
<dbReference type="OrthoDB" id="421226at2759"/>
<reference evidence="10 12" key="1">
    <citation type="journal article" date="2012" name="Nature">
        <title>Algal genomes reveal evolutionary mosaicism and the fate of nucleomorphs.</title>
        <authorList>
            <consortium name="DOE Joint Genome Institute"/>
            <person name="Curtis B.A."/>
            <person name="Tanifuji G."/>
            <person name="Burki F."/>
            <person name="Gruber A."/>
            <person name="Irimia M."/>
            <person name="Maruyama S."/>
            <person name="Arias M.C."/>
            <person name="Ball S.G."/>
            <person name="Gile G.H."/>
            <person name="Hirakawa Y."/>
            <person name="Hopkins J.F."/>
            <person name="Kuo A."/>
            <person name="Rensing S.A."/>
            <person name="Schmutz J."/>
            <person name="Symeonidi A."/>
            <person name="Elias M."/>
            <person name="Eveleigh R.J."/>
            <person name="Herman E.K."/>
            <person name="Klute M.J."/>
            <person name="Nakayama T."/>
            <person name="Obornik M."/>
            <person name="Reyes-Prieto A."/>
            <person name="Armbrust E.V."/>
            <person name="Aves S.J."/>
            <person name="Beiko R.G."/>
            <person name="Coutinho P."/>
            <person name="Dacks J.B."/>
            <person name="Durnford D.G."/>
            <person name="Fast N.M."/>
            <person name="Green B.R."/>
            <person name="Grisdale C.J."/>
            <person name="Hempel F."/>
            <person name="Henrissat B."/>
            <person name="Hoppner M.P."/>
            <person name="Ishida K."/>
            <person name="Kim E."/>
            <person name="Koreny L."/>
            <person name="Kroth P.G."/>
            <person name="Liu Y."/>
            <person name="Malik S.B."/>
            <person name="Maier U.G."/>
            <person name="McRose D."/>
            <person name="Mock T."/>
            <person name="Neilson J.A."/>
            <person name="Onodera N.T."/>
            <person name="Poole A.M."/>
            <person name="Pritham E.J."/>
            <person name="Richards T.A."/>
            <person name="Rocap G."/>
            <person name="Roy S.W."/>
            <person name="Sarai C."/>
            <person name="Schaack S."/>
            <person name="Shirato S."/>
            <person name="Slamovits C.H."/>
            <person name="Spencer D.F."/>
            <person name="Suzuki S."/>
            <person name="Worden A.Z."/>
            <person name="Zauner S."/>
            <person name="Barry K."/>
            <person name="Bell C."/>
            <person name="Bharti A.K."/>
            <person name="Crow J.A."/>
            <person name="Grimwood J."/>
            <person name="Kramer R."/>
            <person name="Lindquist E."/>
            <person name="Lucas S."/>
            <person name="Salamov A."/>
            <person name="McFadden G.I."/>
            <person name="Lane C.E."/>
            <person name="Keeling P.J."/>
            <person name="Gray M.W."/>
            <person name="Grigoriev I.V."/>
            <person name="Archibald J.M."/>
        </authorList>
    </citation>
    <scope>NUCLEOTIDE SEQUENCE</scope>
    <source>
        <strain evidence="10 12">CCMP2712</strain>
    </source>
</reference>
<evidence type="ECO:0000256" key="4">
    <source>
        <dbReference type="ARBA" id="ARBA00022989"/>
    </source>
</evidence>
<evidence type="ECO:0000259" key="9">
    <source>
        <dbReference type="PROSITE" id="PS50042"/>
    </source>
</evidence>
<feature type="transmembrane region" description="Helical" evidence="8">
    <location>
        <begin position="176"/>
        <end position="197"/>
    </location>
</feature>
<dbReference type="InterPro" id="IPR000595">
    <property type="entry name" value="cNMP-bd_dom"/>
</dbReference>
<dbReference type="EnsemblProtists" id="EKX37596">
    <property type="protein sequence ID" value="EKX37596"/>
    <property type="gene ID" value="GUITHDRAFT_144874"/>
</dbReference>
<evidence type="ECO:0000313" key="10">
    <source>
        <dbReference type="EMBL" id="EKX37596.1"/>
    </source>
</evidence>
<evidence type="ECO:0000256" key="3">
    <source>
        <dbReference type="ARBA" id="ARBA00022692"/>
    </source>
</evidence>
<dbReference type="InterPro" id="IPR003938">
    <property type="entry name" value="K_chnl_volt-dep_EAG/ELK/ERG"/>
</dbReference>
<protein>
    <recommendedName>
        <fullName evidence="9">Cyclic nucleotide-binding domain-containing protein</fullName>
    </recommendedName>
</protein>
<dbReference type="Gene3D" id="1.10.287.630">
    <property type="entry name" value="Helix hairpin bin"/>
    <property type="match status" value="1"/>
</dbReference>
<dbReference type="Pfam" id="PF00520">
    <property type="entry name" value="Ion_trans"/>
    <property type="match status" value="1"/>
</dbReference>
<evidence type="ECO:0000313" key="11">
    <source>
        <dbReference type="EnsemblProtists" id="EKX37596"/>
    </source>
</evidence>
<keyword evidence="2" id="KW-0813">Transport</keyword>
<keyword evidence="3 8" id="KW-0812">Transmembrane</keyword>
<dbReference type="GO" id="GO:0005249">
    <property type="term" value="F:voltage-gated potassium channel activity"/>
    <property type="evidence" value="ECO:0007669"/>
    <property type="project" value="InterPro"/>
</dbReference>
<keyword evidence="7" id="KW-0407">Ion channel</keyword>
<comment type="subcellular location">
    <subcellularLocation>
        <location evidence="1">Membrane</location>
        <topology evidence="1">Multi-pass membrane protein</topology>
    </subcellularLocation>
</comment>
<reference evidence="12" key="2">
    <citation type="submission" date="2012-11" db="EMBL/GenBank/DDBJ databases">
        <authorList>
            <person name="Kuo A."/>
            <person name="Curtis B.A."/>
            <person name="Tanifuji G."/>
            <person name="Burki F."/>
            <person name="Gruber A."/>
            <person name="Irimia M."/>
            <person name="Maruyama S."/>
            <person name="Arias M.C."/>
            <person name="Ball S.G."/>
            <person name="Gile G.H."/>
            <person name="Hirakawa Y."/>
            <person name="Hopkins J.F."/>
            <person name="Rensing S.A."/>
            <person name="Schmutz J."/>
            <person name="Symeonidi A."/>
            <person name="Elias M."/>
            <person name="Eveleigh R.J."/>
            <person name="Herman E.K."/>
            <person name="Klute M.J."/>
            <person name="Nakayama T."/>
            <person name="Obornik M."/>
            <person name="Reyes-Prieto A."/>
            <person name="Armbrust E.V."/>
            <person name="Aves S.J."/>
            <person name="Beiko R.G."/>
            <person name="Coutinho P."/>
            <person name="Dacks J.B."/>
            <person name="Durnford D.G."/>
            <person name="Fast N.M."/>
            <person name="Green B.R."/>
            <person name="Grisdale C."/>
            <person name="Hempe F."/>
            <person name="Henrissat B."/>
            <person name="Hoppner M.P."/>
            <person name="Ishida K.-I."/>
            <person name="Kim E."/>
            <person name="Koreny L."/>
            <person name="Kroth P.G."/>
            <person name="Liu Y."/>
            <person name="Malik S.-B."/>
            <person name="Maier U.G."/>
            <person name="McRose D."/>
            <person name="Mock T."/>
            <person name="Neilson J.A."/>
            <person name="Onodera N.T."/>
            <person name="Poole A.M."/>
            <person name="Pritham E.J."/>
            <person name="Richards T.A."/>
            <person name="Rocap G."/>
            <person name="Roy S.W."/>
            <person name="Sarai C."/>
            <person name="Schaack S."/>
            <person name="Shirato S."/>
            <person name="Slamovits C.H."/>
            <person name="Spencer D.F."/>
            <person name="Suzuki S."/>
            <person name="Worden A.Z."/>
            <person name="Zauner S."/>
            <person name="Barry K."/>
            <person name="Bell C."/>
            <person name="Bharti A.K."/>
            <person name="Crow J.A."/>
            <person name="Grimwood J."/>
            <person name="Kramer R."/>
            <person name="Lindquist E."/>
            <person name="Lucas S."/>
            <person name="Salamov A."/>
            <person name="McFadden G.I."/>
            <person name="Lane C.E."/>
            <person name="Keeling P.J."/>
            <person name="Gray M.W."/>
            <person name="Grigoriev I.V."/>
            <person name="Archibald J.M."/>
        </authorList>
    </citation>
    <scope>NUCLEOTIDE SEQUENCE</scope>
    <source>
        <strain evidence="12">CCMP2712</strain>
    </source>
</reference>
<reference evidence="11" key="3">
    <citation type="submission" date="2015-06" db="UniProtKB">
        <authorList>
            <consortium name="EnsemblProtists"/>
        </authorList>
    </citation>
    <scope>IDENTIFICATION</scope>
</reference>
<dbReference type="GeneID" id="17294348"/>
<evidence type="ECO:0000256" key="2">
    <source>
        <dbReference type="ARBA" id="ARBA00022448"/>
    </source>
</evidence>
<evidence type="ECO:0000256" key="5">
    <source>
        <dbReference type="ARBA" id="ARBA00023065"/>
    </source>
</evidence>
<evidence type="ECO:0000313" key="12">
    <source>
        <dbReference type="Proteomes" id="UP000011087"/>
    </source>
</evidence>
<dbReference type="KEGG" id="gtt:GUITHDRAFT_144874"/>
<dbReference type="SUPFAM" id="SSF51206">
    <property type="entry name" value="cAMP-binding domain-like"/>
    <property type="match status" value="1"/>
</dbReference>
<feature type="domain" description="Cyclic nucleotide-binding" evidence="9">
    <location>
        <begin position="407"/>
        <end position="450"/>
    </location>
</feature>
<dbReference type="InterPro" id="IPR014710">
    <property type="entry name" value="RmlC-like_jellyroll"/>
</dbReference>
<dbReference type="Proteomes" id="UP000011087">
    <property type="component" value="Unassembled WGS sequence"/>
</dbReference>
<dbReference type="InterPro" id="IPR018490">
    <property type="entry name" value="cNMP-bd_dom_sf"/>
</dbReference>
<keyword evidence="6 8" id="KW-0472">Membrane</keyword>
<accession>L1IMU8</accession>
<dbReference type="OMA" id="MAINEFI"/>
<dbReference type="PROSITE" id="PS50042">
    <property type="entry name" value="CNMP_BINDING_3"/>
    <property type="match status" value="1"/>
</dbReference>
<evidence type="ECO:0000256" key="1">
    <source>
        <dbReference type="ARBA" id="ARBA00004141"/>
    </source>
</evidence>
<dbReference type="SUPFAM" id="SSF81324">
    <property type="entry name" value="Voltage-gated potassium channels"/>
    <property type="match status" value="1"/>
</dbReference>
<dbReference type="Gene3D" id="1.10.287.70">
    <property type="match status" value="1"/>
</dbReference>
<dbReference type="RefSeq" id="XP_005824576.1">
    <property type="nucleotide sequence ID" value="XM_005824519.1"/>
</dbReference>
<dbReference type="PANTHER" id="PTHR47823">
    <property type="entry name" value="ION_TRANS DOMAIN-CONTAINING PROTEIN"/>
    <property type="match status" value="1"/>
</dbReference>
<organism evidence="10">
    <name type="scientific">Guillardia theta (strain CCMP2712)</name>
    <name type="common">Cryptophyte</name>
    <dbReference type="NCBI Taxonomy" id="905079"/>
    <lineage>
        <taxon>Eukaryota</taxon>
        <taxon>Cryptophyceae</taxon>
        <taxon>Pyrenomonadales</taxon>
        <taxon>Geminigeraceae</taxon>
        <taxon>Guillardia</taxon>
    </lineage>
</organism>
<keyword evidence="5" id="KW-0406">Ion transport</keyword>
<dbReference type="AlphaFoldDB" id="L1IMU8"/>
<evidence type="ECO:0000256" key="6">
    <source>
        <dbReference type="ARBA" id="ARBA00023136"/>
    </source>
</evidence>
<dbReference type="GO" id="GO:0016020">
    <property type="term" value="C:membrane"/>
    <property type="evidence" value="ECO:0007669"/>
    <property type="project" value="UniProtKB-SubCell"/>
</dbReference>
<evidence type="ECO:0000256" key="8">
    <source>
        <dbReference type="SAM" id="Phobius"/>
    </source>
</evidence>
<dbReference type="eggNOG" id="KOG0498">
    <property type="taxonomic scope" value="Eukaryota"/>
</dbReference>
<dbReference type="Gene3D" id="2.60.120.10">
    <property type="entry name" value="Jelly Rolls"/>
    <property type="match status" value="1"/>
</dbReference>
<feature type="transmembrane region" description="Helical" evidence="8">
    <location>
        <begin position="262"/>
        <end position="280"/>
    </location>
</feature>
<gene>
    <name evidence="10" type="ORF">GUITHDRAFT_144874</name>
</gene>
<dbReference type="HOGENOM" id="CLU_584562_0_0_1"/>
<dbReference type="EMBL" id="JH993057">
    <property type="protein sequence ID" value="EKX37596.1"/>
    <property type="molecule type" value="Genomic_DNA"/>
</dbReference>
<name>L1IMU8_GUITC</name>
<evidence type="ECO:0000256" key="7">
    <source>
        <dbReference type="ARBA" id="ARBA00023303"/>
    </source>
</evidence>
<dbReference type="PRINTS" id="PR01463">
    <property type="entry name" value="EAGCHANLFMLY"/>
</dbReference>
<sequence length="468" mass="52627">MSVSMGMAVRAQASGSTLWKGTNSTMRFSIGAFAAGFFWTADSCVKTPTLYFDVFVDSFFLLEILLNFVTGTFIHNEYVDDLGRVLLSYVQRSLFFDLITSIPASYVELATLKACERGGTGGDQSFRLVRMLKPVRLLKILRTFRAISMLESDVPTSGIISKILRSFRLPSNITRILKVLLVIALIEHASASMFWLVKEHSNSYEDVLLFLEDNGVFTCNGDHYFSSPCLLDKYVIATYFVVTIFSTIGFGDISATNSEERIICIVLAYIAALAFGALLAEIQDAVMQMNQQARDLSSLLNRVTDYLREKDVPADLQKRVLSWVRFKHETSVTFRNEHDLVRVLPSSMAFELRVKLHESLLMGIPLFANLQSEAIERFVIQIWDAMSQLTFPELVPIFKANNDKYHEGLYLVVTGTAIMVLSNGRTLSTLHPGNSFGEDMLLVKDGVKPKIELCSGETWRWRWISNGG</sequence>
<dbReference type="PaxDb" id="55529-EKX37596"/>
<dbReference type="InterPro" id="IPR005821">
    <property type="entry name" value="Ion_trans_dom"/>
</dbReference>
<keyword evidence="4 8" id="KW-1133">Transmembrane helix</keyword>